<organism evidence="2">
    <name type="scientific">Treponema denticola OTK</name>
    <dbReference type="NCBI Taxonomy" id="999434"/>
    <lineage>
        <taxon>Bacteria</taxon>
        <taxon>Pseudomonadati</taxon>
        <taxon>Spirochaetota</taxon>
        <taxon>Spirochaetia</taxon>
        <taxon>Spirochaetales</taxon>
        <taxon>Treponemataceae</taxon>
        <taxon>Treponema</taxon>
    </lineage>
</organism>
<dbReference type="Proteomes" id="UP000011701">
    <property type="component" value="Chromosome"/>
</dbReference>
<dbReference type="AlphaFoldDB" id="A0A0F6MNS8"/>
<name>A0A0F6MNS8_TREDN</name>
<comment type="caution">
    <text evidence="2">The sequence shown here is derived from an EMBL/GenBank/DDBJ whole genome shotgun (WGS) entry which is preliminary data.</text>
</comment>
<gene>
    <name evidence="2" type="ORF">HMPREF9723_02170</name>
</gene>
<reference evidence="2" key="1">
    <citation type="submission" date="2012-01" db="EMBL/GenBank/DDBJ databases">
        <title>The Genome Sequence of Treponema denticola OTK.</title>
        <authorList>
            <consortium name="The Broad Institute Genome Sequencing Platform"/>
            <person name="Earl A."/>
            <person name="Ward D."/>
            <person name="Feldgarden M."/>
            <person name="Gevers D."/>
            <person name="Blanton J.M."/>
            <person name="Fenno C.J."/>
            <person name="Baranova O.V."/>
            <person name="Mathney J."/>
            <person name="Dewhirst F.E."/>
            <person name="Izard J."/>
            <person name="Young S.K."/>
            <person name="Zeng Q."/>
            <person name="Gargeya S."/>
            <person name="Fitzgerald M."/>
            <person name="Haas B."/>
            <person name="Abouelleil A."/>
            <person name="Alvarado L."/>
            <person name="Arachchi H.M."/>
            <person name="Berlin A."/>
            <person name="Chapman S.B."/>
            <person name="Gearin G."/>
            <person name="Goldberg J."/>
            <person name="Griggs A."/>
            <person name="Gujja S."/>
            <person name="Hansen M."/>
            <person name="Heiman D."/>
            <person name="Howarth C."/>
            <person name="Larimer J."/>
            <person name="Lui A."/>
            <person name="MacDonald P.J.P."/>
            <person name="McCowen C."/>
            <person name="Montmayeur A."/>
            <person name="Murphy C."/>
            <person name="Neiman D."/>
            <person name="Pearson M."/>
            <person name="Priest M."/>
            <person name="Roberts A."/>
            <person name="Saif S."/>
            <person name="Shea T."/>
            <person name="Sisk P."/>
            <person name="Stolte C."/>
            <person name="Sykes S."/>
            <person name="Wortman J."/>
            <person name="Nusbaum C."/>
            <person name="Birren B."/>
        </authorList>
    </citation>
    <scope>NUCLEOTIDE SEQUENCE [LARGE SCALE GENOMIC DNA]</scope>
    <source>
        <strain evidence="2">OTK</strain>
    </source>
</reference>
<evidence type="ECO:0000313" key="2">
    <source>
        <dbReference type="EMBL" id="EMB20710.1"/>
    </source>
</evidence>
<feature type="transmembrane region" description="Helical" evidence="1">
    <location>
        <begin position="6"/>
        <end position="27"/>
    </location>
</feature>
<dbReference type="HOGENOM" id="CLU_2721091_0_0_12"/>
<dbReference type="EMBL" id="AGDY01000009">
    <property type="protein sequence ID" value="EMB20710.1"/>
    <property type="molecule type" value="Genomic_DNA"/>
</dbReference>
<protein>
    <submittedName>
        <fullName evidence="2">Uncharacterized protein</fullName>
    </submittedName>
</protein>
<dbReference type="PATRIC" id="fig|999434.4.peg.2259"/>
<keyword evidence="1" id="KW-0472">Membrane</keyword>
<proteinExistence type="predicted"/>
<evidence type="ECO:0000256" key="1">
    <source>
        <dbReference type="SAM" id="Phobius"/>
    </source>
</evidence>
<dbReference type="RefSeq" id="WP_002693225.1">
    <property type="nucleotide sequence ID" value="NZ_CM001797.1"/>
</dbReference>
<keyword evidence="1" id="KW-0812">Transmembrane</keyword>
<keyword evidence="1" id="KW-1133">Transmembrane helix</keyword>
<sequence length="72" mass="8443">MVLFIVLTTILVCIMVILIMLGIGYLIRVHKAKMFVLSYELLKIYNEHNPENELEYKNEVFKEIEDILSKGI</sequence>
<accession>A0A0F6MNS8</accession>